<accession>A0A8T1J5G0</accession>
<organism evidence="1 3">
    <name type="scientific">Phytophthora cactorum</name>
    <dbReference type="NCBI Taxonomy" id="29920"/>
    <lineage>
        <taxon>Eukaryota</taxon>
        <taxon>Sar</taxon>
        <taxon>Stramenopiles</taxon>
        <taxon>Oomycota</taxon>
        <taxon>Peronosporomycetes</taxon>
        <taxon>Peronosporales</taxon>
        <taxon>Peronosporaceae</taxon>
        <taxon>Phytophthora</taxon>
    </lineage>
</organism>
<evidence type="ECO:0000313" key="1">
    <source>
        <dbReference type="EMBL" id="KAG2795831.1"/>
    </source>
</evidence>
<dbReference type="Proteomes" id="UP000697107">
    <property type="component" value="Unassembled WGS sequence"/>
</dbReference>
<name>A0A8T1J5G0_9STRA</name>
<evidence type="ECO:0000313" key="2">
    <source>
        <dbReference type="EMBL" id="KAG2948579.1"/>
    </source>
</evidence>
<feature type="non-terminal residue" evidence="1">
    <location>
        <position position="1"/>
    </location>
</feature>
<gene>
    <name evidence="1" type="ORF">PC113_g25215</name>
    <name evidence="2" type="ORF">PC118_g25447</name>
</gene>
<dbReference type="EMBL" id="RCMG01004205">
    <property type="protein sequence ID" value="KAG2795831.1"/>
    <property type="molecule type" value="Genomic_DNA"/>
</dbReference>
<dbReference type="Proteomes" id="UP000735874">
    <property type="component" value="Unassembled WGS sequence"/>
</dbReference>
<comment type="caution">
    <text evidence="1">The sequence shown here is derived from an EMBL/GenBank/DDBJ whole genome shotgun (WGS) entry which is preliminary data.</text>
</comment>
<evidence type="ECO:0000313" key="3">
    <source>
        <dbReference type="Proteomes" id="UP000735874"/>
    </source>
</evidence>
<protein>
    <submittedName>
        <fullName evidence="1">Uncharacterized protein</fullName>
    </submittedName>
</protein>
<dbReference type="AlphaFoldDB" id="A0A8T1J5G0"/>
<dbReference type="EMBL" id="RCML01004385">
    <property type="protein sequence ID" value="KAG2948579.1"/>
    <property type="molecule type" value="Genomic_DNA"/>
</dbReference>
<reference evidence="1" key="1">
    <citation type="submission" date="2018-10" db="EMBL/GenBank/DDBJ databases">
        <title>Effector identification in a new, highly contiguous assembly of the strawberry crown rot pathogen Phytophthora cactorum.</title>
        <authorList>
            <person name="Armitage A.D."/>
            <person name="Nellist C.F."/>
            <person name="Bates H."/>
            <person name="Vickerstaff R.J."/>
            <person name="Harrison R.J."/>
        </authorList>
    </citation>
    <scope>NUCLEOTIDE SEQUENCE</scope>
    <source>
        <strain evidence="1">15-7</strain>
        <strain evidence="2">P415</strain>
    </source>
</reference>
<proteinExistence type="predicted"/>
<sequence length="35" mass="3891">MGAAVALRWRRQVQQEAAAAQLISQWAQVTLEPLV</sequence>